<evidence type="ECO:0000313" key="2">
    <source>
        <dbReference type="EMBL" id="CAB3241638.1"/>
    </source>
</evidence>
<name>A0A8S1A7T9_ARCPL</name>
<dbReference type="EMBL" id="CADEBC010000511">
    <property type="protein sequence ID" value="CAB3241638.1"/>
    <property type="molecule type" value="Genomic_DNA"/>
</dbReference>
<dbReference type="AlphaFoldDB" id="A0A8S1A7T9"/>
<keyword evidence="3" id="KW-1185">Reference proteome</keyword>
<feature type="chain" id="PRO_5035750045" evidence="1">
    <location>
        <begin position="21"/>
        <end position="134"/>
    </location>
</feature>
<evidence type="ECO:0000313" key="3">
    <source>
        <dbReference type="Proteomes" id="UP000494106"/>
    </source>
</evidence>
<gene>
    <name evidence="2" type="ORF">APLA_LOCUS8771</name>
</gene>
<accession>A0A8S1A7T9</accession>
<evidence type="ECO:0000256" key="1">
    <source>
        <dbReference type="SAM" id="SignalP"/>
    </source>
</evidence>
<reference evidence="2 3" key="1">
    <citation type="submission" date="2020-04" db="EMBL/GenBank/DDBJ databases">
        <authorList>
            <person name="Wallbank WR R."/>
            <person name="Pardo Diaz C."/>
            <person name="Kozak K."/>
            <person name="Martin S."/>
            <person name="Jiggins C."/>
            <person name="Moest M."/>
            <person name="Warren A I."/>
            <person name="Byers J.R.P. K."/>
            <person name="Montejo-Kovacevich G."/>
            <person name="Yen C E."/>
        </authorList>
    </citation>
    <scope>NUCLEOTIDE SEQUENCE [LARGE SCALE GENOMIC DNA]</scope>
</reference>
<keyword evidence="1" id="KW-0732">Signal</keyword>
<protein>
    <submittedName>
        <fullName evidence="2">Uncharacterized protein</fullName>
    </submittedName>
</protein>
<dbReference type="Proteomes" id="UP000494106">
    <property type="component" value="Unassembled WGS sequence"/>
</dbReference>
<proteinExistence type="predicted"/>
<feature type="signal peptide" evidence="1">
    <location>
        <begin position="1"/>
        <end position="20"/>
    </location>
</feature>
<sequence>MAKSLLVLYAAACLFKIISAQCIGAGNVMAADELALSGNALAYGAGFGAFGAGPVGYGAAPFGAAPGYGFNSAATSGGGFAVTRIVSEGLAPTAAPAAYPAGHNYGAAGFGPGMGYPGMPGRSFNGLGGLGAVY</sequence>
<organism evidence="2 3">
    <name type="scientific">Arctia plantaginis</name>
    <name type="common">Wood tiger moth</name>
    <name type="synonym">Phalaena plantaginis</name>
    <dbReference type="NCBI Taxonomy" id="874455"/>
    <lineage>
        <taxon>Eukaryota</taxon>
        <taxon>Metazoa</taxon>
        <taxon>Ecdysozoa</taxon>
        <taxon>Arthropoda</taxon>
        <taxon>Hexapoda</taxon>
        <taxon>Insecta</taxon>
        <taxon>Pterygota</taxon>
        <taxon>Neoptera</taxon>
        <taxon>Endopterygota</taxon>
        <taxon>Lepidoptera</taxon>
        <taxon>Glossata</taxon>
        <taxon>Ditrysia</taxon>
        <taxon>Noctuoidea</taxon>
        <taxon>Erebidae</taxon>
        <taxon>Arctiinae</taxon>
        <taxon>Arctia</taxon>
    </lineage>
</organism>
<comment type="caution">
    <text evidence="2">The sequence shown here is derived from an EMBL/GenBank/DDBJ whole genome shotgun (WGS) entry which is preliminary data.</text>
</comment>